<dbReference type="Pfam" id="PF05420">
    <property type="entry name" value="BCSC_C"/>
    <property type="match status" value="1"/>
</dbReference>
<evidence type="ECO:0000313" key="10">
    <source>
        <dbReference type="EMBL" id="GLR25498.1"/>
    </source>
</evidence>
<dbReference type="InterPro" id="IPR011990">
    <property type="entry name" value="TPR-like_helical_dom_sf"/>
</dbReference>
<evidence type="ECO:0000259" key="9">
    <source>
        <dbReference type="Pfam" id="PF05420"/>
    </source>
</evidence>
<feature type="domain" description="Cellulose synthase operon C C-terminal" evidence="9">
    <location>
        <begin position="449"/>
        <end position="783"/>
    </location>
</feature>
<evidence type="ECO:0000256" key="8">
    <source>
        <dbReference type="SAM" id="SignalP"/>
    </source>
</evidence>
<dbReference type="EMBL" id="BSOJ01000006">
    <property type="protein sequence ID" value="GLR25498.1"/>
    <property type="molecule type" value="Genomic_DNA"/>
</dbReference>
<evidence type="ECO:0000256" key="2">
    <source>
        <dbReference type="ARBA" id="ARBA00022729"/>
    </source>
</evidence>
<reference evidence="11" key="1">
    <citation type="journal article" date="2019" name="Int. J. Syst. Evol. Microbiol.">
        <title>The Global Catalogue of Microorganisms (GCM) 10K type strain sequencing project: providing services to taxonomists for standard genome sequencing and annotation.</title>
        <authorList>
            <consortium name="The Broad Institute Genomics Platform"/>
            <consortium name="The Broad Institute Genome Sequencing Center for Infectious Disease"/>
            <person name="Wu L."/>
            <person name="Ma J."/>
        </authorList>
    </citation>
    <scope>NUCLEOTIDE SEQUENCE [LARGE SCALE GENOMIC DNA]</scope>
    <source>
        <strain evidence="11">NBRC 105857</strain>
    </source>
</reference>
<dbReference type="Proteomes" id="UP001156664">
    <property type="component" value="Unassembled WGS sequence"/>
</dbReference>
<dbReference type="PROSITE" id="PS50005">
    <property type="entry name" value="TPR"/>
    <property type="match status" value="1"/>
</dbReference>
<dbReference type="InterPro" id="IPR019734">
    <property type="entry name" value="TPR_rpt"/>
</dbReference>
<feature type="compositionally biased region" description="Pro residues" evidence="7">
    <location>
        <begin position="236"/>
        <end position="248"/>
    </location>
</feature>
<protein>
    <recommendedName>
        <fullName evidence="9">Cellulose synthase operon C C-terminal domain-containing protein</fullName>
    </recommendedName>
</protein>
<name>A0ABQ5YRE9_9BURK</name>
<feature type="region of interest" description="Disordered" evidence="7">
    <location>
        <begin position="209"/>
        <end position="262"/>
    </location>
</feature>
<dbReference type="InterPro" id="IPR008410">
    <property type="entry name" value="BCSC_C"/>
</dbReference>
<feature type="chain" id="PRO_5045711726" description="Cellulose synthase operon C C-terminal domain-containing protein" evidence="8">
    <location>
        <begin position="25"/>
        <end position="802"/>
    </location>
</feature>
<dbReference type="SMART" id="SM00028">
    <property type="entry name" value="TPR"/>
    <property type="match status" value="3"/>
</dbReference>
<keyword evidence="5" id="KW-0135">Cellulose biosynthesis</keyword>
<comment type="pathway">
    <text evidence="1">Glycan metabolism; bacterial cellulose biosynthesis.</text>
</comment>
<dbReference type="Gene3D" id="1.25.40.10">
    <property type="entry name" value="Tetratricopeptide repeat domain"/>
    <property type="match status" value="2"/>
</dbReference>
<feature type="signal peptide" evidence="8">
    <location>
        <begin position="1"/>
        <end position="24"/>
    </location>
</feature>
<keyword evidence="11" id="KW-1185">Reference proteome</keyword>
<accession>A0ABQ5YRE9</accession>
<keyword evidence="3" id="KW-0677">Repeat</keyword>
<keyword evidence="2 8" id="KW-0732">Signal</keyword>
<evidence type="ECO:0000313" key="11">
    <source>
        <dbReference type="Proteomes" id="UP001156664"/>
    </source>
</evidence>
<dbReference type="SUPFAM" id="SSF48452">
    <property type="entry name" value="TPR-like"/>
    <property type="match status" value="1"/>
</dbReference>
<organism evidence="10 11">
    <name type="scientific">Limnobacter litoralis</name>
    <dbReference type="NCBI Taxonomy" id="481366"/>
    <lineage>
        <taxon>Bacteria</taxon>
        <taxon>Pseudomonadati</taxon>
        <taxon>Pseudomonadota</taxon>
        <taxon>Betaproteobacteria</taxon>
        <taxon>Burkholderiales</taxon>
        <taxon>Burkholderiaceae</taxon>
        <taxon>Limnobacter</taxon>
    </lineage>
</organism>
<dbReference type="Pfam" id="PF13432">
    <property type="entry name" value="TPR_16"/>
    <property type="match status" value="1"/>
</dbReference>
<feature type="repeat" description="TPR" evidence="6">
    <location>
        <begin position="39"/>
        <end position="72"/>
    </location>
</feature>
<sequence length="802" mass="87705">MAKQIWTLSTAGLLLAATQGGAYAVATPNAGTPTQSVAEQTLLSKGIYWINQYRYDLAVQAFNKILLTDPHNSEALKWQGLVDMAKGNTRSAQVWLNRLQSEAGADDPNTIELRQTIELATTKRQKFAEIKFRANTEQARSGRWADDLKSLFDRPPLGQAAVEYYKVLNQDANSRPAVRQAVEALIRQFPEDPRYRTLLADLGYGKGELNSPPQVANSAPALTKQTPRTKTKAPDTPKPPAVVQPPNPETAKAAGNPEKTPELSTFDQAKQLSDDADQLLVKGETAKAEDKWRAAIAKVPDYAWFRYSLASALNDQKKPQEARDLMETGLALKPNDPDMIFASVLIASQQNRDQDALALLNRVPKDQWSSGMSGMERRLSYNQYLDRLRAAQRRDDYNQVAGIISETPRWRAEPEVQALEKEIRMRTSPRIQMSTASSKIDGSAGVSGIKTQEIPLQVDLPLDANQTLFVRADSLKAEAGTVDPATANTFAQVGTVVTNSPAVQQNLLNQNFSGQVVGIGLQQDRLRLDLGTTTGNLPVNDWVGGVQWKTDLGPGSLRLELARRMVSGSVLSMTGAIDPVSGQAWGGARRNGVSAVVYEPITPTLDFVGIARANLITGHHVPDNTELNAQGILSKTIYQKAGQKVEVGASLFLWKFDKNLRYYTYGQGGYYSPQSFASLTLPITWTGSTEKWSWQAQLGIGASQSRESDANLYPLDPQLAQQAAAQGNPTVIAGGKGGGASTSFKLALERQVLPSLALGTTINIDRSQGYNPDVFSVYLKYSFLDEFPISRPPEPLVPYSRF</sequence>
<keyword evidence="4 6" id="KW-0802">TPR repeat</keyword>
<evidence type="ECO:0000256" key="6">
    <source>
        <dbReference type="PROSITE-ProRule" id="PRU00339"/>
    </source>
</evidence>
<gene>
    <name evidence="10" type="ORF">GCM10007875_05860</name>
</gene>
<evidence type="ECO:0000256" key="5">
    <source>
        <dbReference type="ARBA" id="ARBA00022916"/>
    </source>
</evidence>
<evidence type="ECO:0000256" key="1">
    <source>
        <dbReference type="ARBA" id="ARBA00005186"/>
    </source>
</evidence>
<evidence type="ECO:0000256" key="3">
    <source>
        <dbReference type="ARBA" id="ARBA00022737"/>
    </source>
</evidence>
<evidence type="ECO:0000256" key="4">
    <source>
        <dbReference type="ARBA" id="ARBA00022803"/>
    </source>
</evidence>
<comment type="caution">
    <text evidence="10">The sequence shown here is derived from an EMBL/GenBank/DDBJ whole genome shotgun (WGS) entry which is preliminary data.</text>
</comment>
<evidence type="ECO:0000256" key="7">
    <source>
        <dbReference type="SAM" id="MobiDB-lite"/>
    </source>
</evidence>
<proteinExistence type="predicted"/>